<dbReference type="AlphaFoldDB" id="A0A4R1K4A1"/>
<feature type="transmembrane region" description="Helical" evidence="1">
    <location>
        <begin position="42"/>
        <end position="69"/>
    </location>
</feature>
<name>A0A4R1K4A1_9GAMM</name>
<feature type="transmembrane region" description="Helical" evidence="1">
    <location>
        <begin position="90"/>
        <end position="110"/>
    </location>
</feature>
<dbReference type="OrthoDB" id="5878976at2"/>
<proteinExistence type="predicted"/>
<reference evidence="2 3" key="1">
    <citation type="submission" date="2019-03" db="EMBL/GenBank/DDBJ databases">
        <title>Genomic Encyclopedia of Type Strains, Phase IV (KMG-IV): sequencing the most valuable type-strain genomes for metagenomic binning, comparative biology and taxonomic classification.</title>
        <authorList>
            <person name="Goeker M."/>
        </authorList>
    </citation>
    <scope>NUCLEOTIDE SEQUENCE [LARGE SCALE GENOMIC DNA]</scope>
    <source>
        <strain evidence="2 3">DSM 18577</strain>
    </source>
</reference>
<dbReference type="Proteomes" id="UP000295565">
    <property type="component" value="Unassembled WGS sequence"/>
</dbReference>
<accession>A0A4R1K4A1</accession>
<keyword evidence="1" id="KW-1133">Transmembrane helix</keyword>
<keyword evidence="1" id="KW-0812">Transmembrane</keyword>
<comment type="caution">
    <text evidence="2">The sequence shown here is derived from an EMBL/GenBank/DDBJ whole genome shotgun (WGS) entry which is preliminary data.</text>
</comment>
<evidence type="ECO:0000313" key="3">
    <source>
        <dbReference type="Proteomes" id="UP000295565"/>
    </source>
</evidence>
<keyword evidence="3" id="KW-1185">Reference proteome</keyword>
<evidence type="ECO:0000256" key="1">
    <source>
        <dbReference type="SAM" id="Phobius"/>
    </source>
</evidence>
<organism evidence="2 3">
    <name type="scientific">Celerinatantimonas diazotrophica</name>
    <dbReference type="NCBI Taxonomy" id="412034"/>
    <lineage>
        <taxon>Bacteria</taxon>
        <taxon>Pseudomonadati</taxon>
        <taxon>Pseudomonadota</taxon>
        <taxon>Gammaproteobacteria</taxon>
        <taxon>Celerinatantimonadaceae</taxon>
        <taxon>Celerinatantimonas</taxon>
    </lineage>
</organism>
<feature type="transmembrane region" description="Helical" evidence="1">
    <location>
        <begin position="16"/>
        <end position="36"/>
    </location>
</feature>
<dbReference type="EMBL" id="SMGD01000011">
    <property type="protein sequence ID" value="TCK58955.1"/>
    <property type="molecule type" value="Genomic_DNA"/>
</dbReference>
<evidence type="ECO:0000313" key="2">
    <source>
        <dbReference type="EMBL" id="TCK58955.1"/>
    </source>
</evidence>
<dbReference type="RefSeq" id="WP_131911892.1">
    <property type="nucleotide sequence ID" value="NZ_OU594967.1"/>
</dbReference>
<keyword evidence="1" id="KW-0472">Membrane</keyword>
<sequence length="113" mass="12570">MKLLSKGATLLASRQALIGLSCGVGLAAIGVLAWFFHHNPIFASFVSFVISLIRSGTVVLLAWFTLRFFDRSSHLTFYQWSSRVDDKYHQIAMGLYFGMRCLAVFLAFAIGMA</sequence>
<gene>
    <name evidence="2" type="ORF">EV690_1114</name>
</gene>
<protein>
    <submittedName>
        <fullName evidence="2">Uncharacterized protein</fullName>
    </submittedName>
</protein>